<evidence type="ECO:0000256" key="1">
    <source>
        <dbReference type="ARBA" id="ARBA00004123"/>
    </source>
</evidence>
<dbReference type="Pfam" id="PF03106">
    <property type="entry name" value="WRKY"/>
    <property type="match status" value="1"/>
</dbReference>
<organism evidence="8 9">
    <name type="scientific">Sphagnum jensenii</name>
    <dbReference type="NCBI Taxonomy" id="128206"/>
    <lineage>
        <taxon>Eukaryota</taxon>
        <taxon>Viridiplantae</taxon>
        <taxon>Streptophyta</taxon>
        <taxon>Embryophyta</taxon>
        <taxon>Bryophyta</taxon>
        <taxon>Sphagnophytina</taxon>
        <taxon>Sphagnopsida</taxon>
        <taxon>Sphagnales</taxon>
        <taxon>Sphagnaceae</taxon>
        <taxon>Sphagnum</taxon>
    </lineage>
</organism>
<proteinExistence type="predicted"/>
<accession>A0ABP1ALS8</accession>
<evidence type="ECO:0000256" key="5">
    <source>
        <dbReference type="ARBA" id="ARBA00023242"/>
    </source>
</evidence>
<gene>
    <name evidence="8" type="ORF">CSSPJE1EN2_LOCUS6316</name>
</gene>
<evidence type="ECO:0000313" key="9">
    <source>
        <dbReference type="Proteomes" id="UP001497522"/>
    </source>
</evidence>
<dbReference type="InterPro" id="IPR003657">
    <property type="entry name" value="WRKY_dom"/>
</dbReference>
<evidence type="ECO:0000256" key="4">
    <source>
        <dbReference type="ARBA" id="ARBA00023163"/>
    </source>
</evidence>
<dbReference type="InterPro" id="IPR036576">
    <property type="entry name" value="WRKY_dom_sf"/>
</dbReference>
<evidence type="ECO:0000256" key="2">
    <source>
        <dbReference type="ARBA" id="ARBA00023015"/>
    </source>
</evidence>
<dbReference type="SMART" id="SM00774">
    <property type="entry name" value="WRKY"/>
    <property type="match status" value="1"/>
</dbReference>
<evidence type="ECO:0000313" key="8">
    <source>
        <dbReference type="EMBL" id="CAK9863321.1"/>
    </source>
</evidence>
<keyword evidence="2" id="KW-0805">Transcription regulation</keyword>
<feature type="domain" description="WRKY" evidence="7">
    <location>
        <begin position="378"/>
        <end position="432"/>
    </location>
</feature>
<feature type="compositionally biased region" description="Low complexity" evidence="6">
    <location>
        <begin position="494"/>
        <end position="505"/>
    </location>
</feature>
<sequence length="639" mass="70639">MDLDGYSLNQMMRIAGRGNSWWDASADDGQCSSVEKIQEILSKARNDQEDLWKTIVTSSTWYSSSEFEEPVASTSSGDHDQVRQVEAAACNGAQLVIGRDQLNIPRRISRPPMTAETENSLDWSLRRMEEFNAAASGSQTSACPSTLPITLEEVPSQQPAMRLHHPSLQLGVHGMISKLKLQPPLSPRLLQRTGPHFSRNPVSACDDLLSMVELAPDSEAHIQRHNFEGIPAPGMERECCSPGIGGADSAMMEVAMGSDSKNHQADLKKVVMTSPIIPRSFLSSLLDDGDHIIPEENKYVAQRRKRNRRTSVDTSNGQSSALSSRRTKRICTKRDFTREAASDGEQIPTRVVRYQRLQKPAGGIHIQRAIPDDGHRSWKKYGSKSIQNSNFCRGYYKCVLKNCDAKKMVQATDKDPFLFEVIYMGTHTCSSSSDDTKDPLKKRQREDVDPPALVILVPPADHDAPPMSQLLQPSCSKGALDIVMDHQYSPTKPPTTTTTTTTSSSCGDDDQVAACPITADPENSTSEGMISHRKHEIHEMDQDIADGLAATTSLTSWMPKLDDAACTVGELCAASSITTADDLEFCHMQQQQLLHDAADQDFNHFQDLTSDWLDLMDISCQINTLPVQLNGSDYAFHQY</sequence>
<keyword evidence="3" id="KW-0238">DNA-binding</keyword>
<dbReference type="InterPro" id="IPR044810">
    <property type="entry name" value="WRKY_plant"/>
</dbReference>
<dbReference type="Proteomes" id="UP001497522">
    <property type="component" value="Chromosome 13"/>
</dbReference>
<evidence type="ECO:0000259" key="7">
    <source>
        <dbReference type="PROSITE" id="PS50811"/>
    </source>
</evidence>
<keyword evidence="5" id="KW-0539">Nucleus</keyword>
<evidence type="ECO:0000256" key="3">
    <source>
        <dbReference type="ARBA" id="ARBA00023125"/>
    </source>
</evidence>
<evidence type="ECO:0000256" key="6">
    <source>
        <dbReference type="SAM" id="MobiDB-lite"/>
    </source>
</evidence>
<protein>
    <recommendedName>
        <fullName evidence="7">WRKY domain-containing protein</fullName>
    </recommendedName>
</protein>
<feature type="compositionally biased region" description="Polar residues" evidence="6">
    <location>
        <begin position="312"/>
        <end position="324"/>
    </location>
</feature>
<dbReference type="PROSITE" id="PS50811">
    <property type="entry name" value="WRKY"/>
    <property type="match status" value="1"/>
</dbReference>
<feature type="region of interest" description="Disordered" evidence="6">
    <location>
        <begin position="488"/>
        <end position="509"/>
    </location>
</feature>
<comment type="subcellular location">
    <subcellularLocation>
        <location evidence="1">Nucleus</location>
    </subcellularLocation>
</comment>
<keyword evidence="9" id="KW-1185">Reference proteome</keyword>
<dbReference type="PANTHER" id="PTHR31282">
    <property type="entry name" value="WRKY TRANSCRIPTION FACTOR 21-RELATED"/>
    <property type="match status" value="1"/>
</dbReference>
<dbReference type="Gene3D" id="2.20.25.80">
    <property type="entry name" value="WRKY domain"/>
    <property type="match status" value="1"/>
</dbReference>
<name>A0ABP1ALS8_9BRYO</name>
<reference evidence="8" key="1">
    <citation type="submission" date="2024-03" db="EMBL/GenBank/DDBJ databases">
        <authorList>
            <consortium name="ELIXIR-Norway"/>
            <consortium name="Elixir Norway"/>
        </authorList>
    </citation>
    <scope>NUCLEOTIDE SEQUENCE</scope>
</reference>
<keyword evidence="4" id="KW-0804">Transcription</keyword>
<feature type="region of interest" description="Disordered" evidence="6">
    <location>
        <begin position="297"/>
        <end position="328"/>
    </location>
</feature>
<dbReference type="SUPFAM" id="SSF118290">
    <property type="entry name" value="WRKY DNA-binding domain"/>
    <property type="match status" value="1"/>
</dbReference>
<dbReference type="EMBL" id="OZ023714">
    <property type="protein sequence ID" value="CAK9863321.1"/>
    <property type="molecule type" value="Genomic_DNA"/>
</dbReference>